<reference evidence="3 4" key="1">
    <citation type="submission" date="2018-08" db="EMBL/GenBank/DDBJ databases">
        <title>The multiple taxonomic identification of Sphingomonas gilva.</title>
        <authorList>
            <person name="Zhu D."/>
            <person name="Zheng S."/>
        </authorList>
    </citation>
    <scope>NUCLEOTIDE SEQUENCE [LARGE SCALE GENOMIC DNA]</scope>
    <source>
        <strain evidence="3 4">ZDH117</strain>
    </source>
</reference>
<feature type="chain" id="PRO_5017209333" evidence="1">
    <location>
        <begin position="21"/>
        <end position="224"/>
    </location>
</feature>
<accession>A0A396RPB4</accession>
<dbReference type="SUPFAM" id="SSF52833">
    <property type="entry name" value="Thioredoxin-like"/>
    <property type="match status" value="1"/>
</dbReference>
<dbReference type="EMBL" id="QWLV01000002">
    <property type="protein sequence ID" value="RHW18384.1"/>
    <property type="molecule type" value="Genomic_DNA"/>
</dbReference>
<keyword evidence="4" id="KW-1185">Reference proteome</keyword>
<feature type="domain" description="Thioredoxin-like fold" evidence="2">
    <location>
        <begin position="36"/>
        <end position="215"/>
    </location>
</feature>
<evidence type="ECO:0000256" key="1">
    <source>
        <dbReference type="SAM" id="SignalP"/>
    </source>
</evidence>
<dbReference type="Gene3D" id="1.10.40.110">
    <property type="match status" value="1"/>
</dbReference>
<evidence type="ECO:0000313" key="3">
    <source>
        <dbReference type="EMBL" id="RHW18384.1"/>
    </source>
</evidence>
<dbReference type="GO" id="GO:0016853">
    <property type="term" value="F:isomerase activity"/>
    <property type="evidence" value="ECO:0007669"/>
    <property type="project" value="UniProtKB-KW"/>
</dbReference>
<name>A0A396RPB4_9SPHN</name>
<dbReference type="Proteomes" id="UP000266693">
    <property type="component" value="Unassembled WGS sequence"/>
</dbReference>
<dbReference type="InterPro" id="IPR036249">
    <property type="entry name" value="Thioredoxin-like_sf"/>
</dbReference>
<dbReference type="Gene3D" id="3.40.30.10">
    <property type="entry name" value="Glutaredoxin"/>
    <property type="match status" value="1"/>
</dbReference>
<keyword evidence="3" id="KW-0413">Isomerase</keyword>
<dbReference type="Pfam" id="PF13462">
    <property type="entry name" value="Thioredoxin_4"/>
    <property type="match status" value="1"/>
</dbReference>
<comment type="caution">
    <text evidence="3">The sequence shown here is derived from an EMBL/GenBank/DDBJ whole genome shotgun (WGS) entry which is preliminary data.</text>
</comment>
<dbReference type="RefSeq" id="WP_118863575.1">
    <property type="nucleotide sequence ID" value="NZ_QWLV01000002.1"/>
</dbReference>
<evidence type="ECO:0000313" key="4">
    <source>
        <dbReference type="Proteomes" id="UP000266693"/>
    </source>
</evidence>
<keyword evidence="1" id="KW-0732">Signal</keyword>
<dbReference type="AlphaFoldDB" id="A0A396RPB4"/>
<dbReference type="InterPro" id="IPR012336">
    <property type="entry name" value="Thioredoxin-like_fold"/>
</dbReference>
<sequence>MRYSLMAAAAVIATPLSILAAAQDWSRTITPTPTGSYVHGNPAAKVKLVEYISFTCGHCAHFVGEASAALDARVKSGTTSVELRHAVRDPLDLTASILARCAGPRAFHGHTRAIMAAQPQWLEKGAAWQAANAEALKTMSISARLQGYAGGSGLLALMKARGLPEAKAKACLANPAELKTLTEQAKAAFAVIRGTPSFTINGEVVTGVHDWSGLQPRLVAAGSL</sequence>
<protein>
    <submittedName>
        <fullName evidence="3">Protein-disulfide isomerase</fullName>
    </submittedName>
</protein>
<feature type="signal peptide" evidence="1">
    <location>
        <begin position="1"/>
        <end position="20"/>
    </location>
</feature>
<evidence type="ECO:0000259" key="2">
    <source>
        <dbReference type="Pfam" id="PF13462"/>
    </source>
</evidence>
<proteinExistence type="predicted"/>
<gene>
    <name evidence="3" type="ORF">D1610_07975</name>
</gene>
<organism evidence="3 4">
    <name type="scientific">Sphingomonas gilva</name>
    <dbReference type="NCBI Taxonomy" id="2305907"/>
    <lineage>
        <taxon>Bacteria</taxon>
        <taxon>Pseudomonadati</taxon>
        <taxon>Pseudomonadota</taxon>
        <taxon>Alphaproteobacteria</taxon>
        <taxon>Sphingomonadales</taxon>
        <taxon>Sphingomonadaceae</taxon>
        <taxon>Sphingomonas</taxon>
    </lineage>
</organism>